<sequence>MSHSHTHAPGESHSHSHSHGPPQPQAQPQMMLPTPDPASQAIIEADFRPVSLIVAPEAYAVFCQDHKSEKCEICDQDYVGLNRLAKILATNPAIAAPPPPNVVSRNLSQAVNHTKEEGNTLYKQKKHPMAIARYTMAASIAVQRPPWETNQFMREELSTIISNRSAAYAESQDYISALADAETVIAVRRNWSKGHFRKAKALVGLGELQEAKEALQLGLAYEPTNAELSAFSAEVEKMIQNGDEKVKDEA</sequence>
<dbReference type="InterPro" id="IPR019734">
    <property type="entry name" value="TPR_rpt"/>
</dbReference>
<proteinExistence type="predicted"/>
<protein>
    <recommendedName>
        <fullName evidence="6">Translocation protein sec72</fullName>
    </recommendedName>
</protein>
<organism evidence="4 5">
    <name type="scientific">Tetrapyrgos nigripes</name>
    <dbReference type="NCBI Taxonomy" id="182062"/>
    <lineage>
        <taxon>Eukaryota</taxon>
        <taxon>Fungi</taxon>
        <taxon>Dikarya</taxon>
        <taxon>Basidiomycota</taxon>
        <taxon>Agaricomycotina</taxon>
        <taxon>Agaricomycetes</taxon>
        <taxon>Agaricomycetidae</taxon>
        <taxon>Agaricales</taxon>
        <taxon>Marasmiineae</taxon>
        <taxon>Marasmiaceae</taxon>
        <taxon>Tetrapyrgos</taxon>
    </lineage>
</organism>
<accession>A0A8H5CK83</accession>
<evidence type="ECO:0000256" key="1">
    <source>
        <dbReference type="ARBA" id="ARBA00022737"/>
    </source>
</evidence>
<evidence type="ECO:0008006" key="6">
    <source>
        <dbReference type="Google" id="ProtNLM"/>
    </source>
</evidence>
<evidence type="ECO:0000313" key="4">
    <source>
        <dbReference type="EMBL" id="KAF5343008.1"/>
    </source>
</evidence>
<dbReference type="AlphaFoldDB" id="A0A8H5CK83"/>
<dbReference type="SMART" id="SM00028">
    <property type="entry name" value="TPR"/>
    <property type="match status" value="3"/>
</dbReference>
<name>A0A8H5CK83_9AGAR</name>
<comment type="caution">
    <text evidence="4">The sequence shown here is derived from an EMBL/GenBank/DDBJ whole genome shotgun (WGS) entry which is preliminary data.</text>
</comment>
<gene>
    <name evidence="4" type="ORF">D9758_013691</name>
</gene>
<dbReference type="GO" id="GO:0051879">
    <property type="term" value="F:Hsp90 protein binding"/>
    <property type="evidence" value="ECO:0007669"/>
    <property type="project" value="TreeGrafter"/>
</dbReference>
<evidence type="ECO:0000256" key="3">
    <source>
        <dbReference type="SAM" id="MobiDB-lite"/>
    </source>
</evidence>
<feature type="region of interest" description="Disordered" evidence="3">
    <location>
        <begin position="1"/>
        <end position="36"/>
    </location>
</feature>
<evidence type="ECO:0000313" key="5">
    <source>
        <dbReference type="Proteomes" id="UP000559256"/>
    </source>
</evidence>
<keyword evidence="2" id="KW-0802">TPR repeat</keyword>
<evidence type="ECO:0000256" key="2">
    <source>
        <dbReference type="ARBA" id="ARBA00022803"/>
    </source>
</evidence>
<keyword evidence="1" id="KW-0677">Repeat</keyword>
<dbReference type="EMBL" id="JAACJM010000151">
    <property type="protein sequence ID" value="KAF5343008.1"/>
    <property type="molecule type" value="Genomic_DNA"/>
</dbReference>
<dbReference type="OrthoDB" id="433738at2759"/>
<dbReference type="PANTHER" id="PTHR22904:SF523">
    <property type="entry name" value="STRESS-INDUCED-PHOSPHOPROTEIN 1"/>
    <property type="match status" value="1"/>
</dbReference>
<dbReference type="SUPFAM" id="SSF48452">
    <property type="entry name" value="TPR-like"/>
    <property type="match status" value="1"/>
</dbReference>
<dbReference type="Proteomes" id="UP000559256">
    <property type="component" value="Unassembled WGS sequence"/>
</dbReference>
<dbReference type="InterPro" id="IPR011990">
    <property type="entry name" value="TPR-like_helical_dom_sf"/>
</dbReference>
<dbReference type="PANTHER" id="PTHR22904">
    <property type="entry name" value="TPR REPEAT CONTAINING PROTEIN"/>
    <property type="match status" value="1"/>
</dbReference>
<reference evidence="4 5" key="1">
    <citation type="journal article" date="2020" name="ISME J.">
        <title>Uncovering the hidden diversity of litter-decomposition mechanisms in mushroom-forming fungi.</title>
        <authorList>
            <person name="Floudas D."/>
            <person name="Bentzer J."/>
            <person name="Ahren D."/>
            <person name="Johansson T."/>
            <person name="Persson P."/>
            <person name="Tunlid A."/>
        </authorList>
    </citation>
    <scope>NUCLEOTIDE SEQUENCE [LARGE SCALE GENOMIC DNA]</scope>
    <source>
        <strain evidence="4 5">CBS 291.85</strain>
    </source>
</reference>
<keyword evidence="5" id="KW-1185">Reference proteome</keyword>
<dbReference type="Gene3D" id="1.25.40.10">
    <property type="entry name" value="Tetratricopeptide repeat domain"/>
    <property type="match status" value="1"/>
</dbReference>